<evidence type="ECO:0000313" key="4">
    <source>
        <dbReference type="Proteomes" id="UP001231915"/>
    </source>
</evidence>
<dbReference type="EMBL" id="JASJUT010000009">
    <property type="protein sequence ID" value="MDK2597042.1"/>
    <property type="molecule type" value="Genomic_DNA"/>
</dbReference>
<keyword evidence="2" id="KW-1133">Transmembrane helix</keyword>
<feature type="compositionally biased region" description="Polar residues" evidence="1">
    <location>
        <begin position="87"/>
        <end position="100"/>
    </location>
</feature>
<protein>
    <submittedName>
        <fullName evidence="3">DUF2909 family protein</fullName>
    </submittedName>
</protein>
<dbReference type="Pfam" id="PF11137">
    <property type="entry name" value="DUF2909"/>
    <property type="match status" value="1"/>
</dbReference>
<proteinExistence type="predicted"/>
<evidence type="ECO:0000313" key="3">
    <source>
        <dbReference type="EMBL" id="MDK2597042.1"/>
    </source>
</evidence>
<reference evidence="3 4" key="1">
    <citation type="submission" date="2023-05" db="EMBL/GenBank/DDBJ databases">
        <title>Pseudoalteromonas ardens sp. nov., Pseudoalteromonas obscura sp. nov., and Pseudoalteromonas umbrosa sp. nov., isolated from the coral Montipora capitata.</title>
        <authorList>
            <person name="Thomas E.M."/>
            <person name="Smith E.M."/>
            <person name="Papke E."/>
            <person name="Shlafstein M.D."/>
            <person name="Oline D.K."/>
            <person name="Videau P."/>
            <person name="Saw J.H."/>
            <person name="Strangman W.K."/>
            <person name="Ushijima B."/>
        </authorList>
    </citation>
    <scope>NUCLEOTIDE SEQUENCE [LARGE SCALE GENOMIC DNA]</scope>
    <source>
        <strain evidence="3 4">P94</strain>
    </source>
</reference>
<feature type="transmembrane region" description="Helical" evidence="2">
    <location>
        <begin position="45"/>
        <end position="64"/>
    </location>
</feature>
<organism evidence="3 4">
    <name type="scientific">Pseudoalteromonas obscura</name>
    <dbReference type="NCBI Taxonomy" id="3048491"/>
    <lineage>
        <taxon>Bacteria</taxon>
        <taxon>Pseudomonadati</taxon>
        <taxon>Pseudomonadota</taxon>
        <taxon>Gammaproteobacteria</taxon>
        <taxon>Alteromonadales</taxon>
        <taxon>Pseudoalteromonadaceae</taxon>
        <taxon>Pseudoalteromonas</taxon>
    </lineage>
</organism>
<accession>A0ABT7EPS2</accession>
<dbReference type="Proteomes" id="UP001231915">
    <property type="component" value="Unassembled WGS sequence"/>
</dbReference>
<gene>
    <name evidence="3" type="ORF">QNM18_18470</name>
</gene>
<feature type="region of interest" description="Disordered" evidence="1">
    <location>
        <begin position="80"/>
        <end position="100"/>
    </location>
</feature>
<dbReference type="RefSeq" id="WP_284138097.1">
    <property type="nucleotide sequence ID" value="NZ_JASJUT010000009.1"/>
</dbReference>
<evidence type="ECO:0000256" key="2">
    <source>
        <dbReference type="SAM" id="Phobius"/>
    </source>
</evidence>
<keyword evidence="4" id="KW-1185">Reference proteome</keyword>
<dbReference type="InterPro" id="IPR021313">
    <property type="entry name" value="DUF2909"/>
</dbReference>
<name>A0ABT7EPS2_9GAMM</name>
<keyword evidence="2" id="KW-0812">Transmembrane</keyword>
<keyword evidence="2" id="KW-0472">Membrane</keyword>
<evidence type="ECO:0000256" key="1">
    <source>
        <dbReference type="SAM" id="MobiDB-lite"/>
    </source>
</evidence>
<comment type="caution">
    <text evidence="3">The sequence shown here is derived from an EMBL/GenBank/DDBJ whole genome shotgun (WGS) entry which is preliminary data.</text>
</comment>
<sequence>MLIKWIITALLLVVLFHLFHALIVMLQGADKSKNMSQLLGKRVLYSLIVILCITLSSQIGFINFNPQPITTTHTQIRIDTTTQHQQSANTKQQPETQNVD</sequence>